<accession>A0ABQ9M2S9</accession>
<evidence type="ECO:0000313" key="3">
    <source>
        <dbReference type="EMBL" id="KAJ9173169.1"/>
    </source>
</evidence>
<dbReference type="EMBL" id="JARPOI010000009">
    <property type="protein sequence ID" value="KAJ9173169.1"/>
    <property type="molecule type" value="Genomic_DNA"/>
</dbReference>
<dbReference type="Pfam" id="PF02458">
    <property type="entry name" value="Transferase"/>
    <property type="match status" value="1"/>
</dbReference>
<organism evidence="3 4">
    <name type="scientific">Hevea brasiliensis</name>
    <name type="common">Para rubber tree</name>
    <name type="synonym">Siphonia brasiliensis</name>
    <dbReference type="NCBI Taxonomy" id="3981"/>
    <lineage>
        <taxon>Eukaryota</taxon>
        <taxon>Viridiplantae</taxon>
        <taxon>Streptophyta</taxon>
        <taxon>Embryophyta</taxon>
        <taxon>Tracheophyta</taxon>
        <taxon>Spermatophyta</taxon>
        <taxon>Magnoliopsida</taxon>
        <taxon>eudicotyledons</taxon>
        <taxon>Gunneridae</taxon>
        <taxon>Pentapetalae</taxon>
        <taxon>rosids</taxon>
        <taxon>fabids</taxon>
        <taxon>Malpighiales</taxon>
        <taxon>Euphorbiaceae</taxon>
        <taxon>Crotonoideae</taxon>
        <taxon>Micrandreae</taxon>
        <taxon>Hevea</taxon>
    </lineage>
</organism>
<reference evidence="3" key="1">
    <citation type="journal article" date="2023" name="Plant Biotechnol. J.">
        <title>Chromosome-level wild Hevea brasiliensis genome provides new tools for genomic-assisted breeding and valuable loci to elevate rubber yield.</title>
        <authorList>
            <person name="Cheng H."/>
            <person name="Song X."/>
            <person name="Hu Y."/>
            <person name="Wu T."/>
            <person name="Yang Q."/>
            <person name="An Z."/>
            <person name="Feng S."/>
            <person name="Deng Z."/>
            <person name="Wu W."/>
            <person name="Zeng X."/>
            <person name="Tu M."/>
            <person name="Wang X."/>
            <person name="Huang H."/>
        </authorList>
    </citation>
    <scope>NUCLEOTIDE SEQUENCE</scope>
    <source>
        <strain evidence="3">MT/VB/25A 57/8</strain>
    </source>
</reference>
<proteinExistence type="predicted"/>
<dbReference type="Gene3D" id="3.30.559.10">
    <property type="entry name" value="Chloramphenicol acetyltransferase-like domain"/>
    <property type="match status" value="2"/>
</dbReference>
<dbReference type="PANTHER" id="PTHR31625">
    <property type="match status" value="1"/>
</dbReference>
<keyword evidence="1" id="KW-0808">Transferase</keyword>
<dbReference type="InterPro" id="IPR023213">
    <property type="entry name" value="CAT-like_dom_sf"/>
</dbReference>
<evidence type="ECO:0008006" key="5">
    <source>
        <dbReference type="Google" id="ProtNLM"/>
    </source>
</evidence>
<comment type="caution">
    <text evidence="3">The sequence shown here is derived from an EMBL/GenBank/DDBJ whole genome shotgun (WGS) entry which is preliminary data.</text>
</comment>
<name>A0ABQ9M2S9_HEVBR</name>
<gene>
    <name evidence="3" type="ORF">P3X46_016333</name>
</gene>
<keyword evidence="4" id="KW-1185">Reference proteome</keyword>
<dbReference type="SUPFAM" id="SSF52777">
    <property type="entry name" value="CoA-dependent acyltransferases"/>
    <property type="match status" value="1"/>
</dbReference>
<evidence type="ECO:0000256" key="2">
    <source>
        <dbReference type="ARBA" id="ARBA00023315"/>
    </source>
</evidence>
<protein>
    <recommendedName>
        <fullName evidence="5">Phenolic glucoside malonyltransferase 1-like</fullName>
    </recommendedName>
</protein>
<keyword evidence="2" id="KW-0012">Acyltransferase</keyword>
<evidence type="ECO:0000256" key="1">
    <source>
        <dbReference type="ARBA" id="ARBA00022679"/>
    </source>
</evidence>
<evidence type="ECO:0000313" key="4">
    <source>
        <dbReference type="Proteomes" id="UP001174677"/>
    </source>
</evidence>
<dbReference type="Proteomes" id="UP001174677">
    <property type="component" value="Chromosome 9"/>
</dbReference>
<dbReference type="InterPro" id="IPR051504">
    <property type="entry name" value="Plant_metabolite_acyltrans"/>
</dbReference>
<sequence length="469" mass="51613">MAPPDSVRVLEVCQVAAASHSPESATELSLPLTFLDTRYLKFPPAERIYFFKLLGSTPTFFHSVLLPTLKRSLSQTLCHFLPLAGHLTWPPHSPKPIILYSPNGAVSLTIAESNADLDILAGDEIREASESRLCVSELSISDTKASVIALQITLFLNKGYSISIAMHHAVVDGKTASMFLKAWAHICKNTAKENTFTLSSELIPSFDRSTIKDPDGLESFYLNHWVANTKLDTKSNSRSLKLLPNLLGVPPNLVRATFQLSRESIEKLREYVVSYHQQHGAAGLQPMKEVRLSTFVLTCAYVSVCLVKARGGDGSRLVYFLVAADCRRRLNPPIPQNYFGNGVFVHDTVVEARTFVEENGVAIIAEKLSGLIKGLEKGLFRGAKESHERLRSAGAEVQKFGIAGSPRFQYYEEDFGWGKPDKVEIASIDRINGVSLMDSRDGNGGLEIGLVLLRSEMDAFASLFVQGLN</sequence>